<evidence type="ECO:0000259" key="9">
    <source>
        <dbReference type="PROSITE" id="PS50893"/>
    </source>
</evidence>
<dbReference type="Gene3D" id="3.40.50.300">
    <property type="entry name" value="P-loop containing nucleotide triphosphate hydrolases"/>
    <property type="match status" value="1"/>
</dbReference>
<evidence type="ECO:0000256" key="5">
    <source>
        <dbReference type="ARBA" id="ARBA00022989"/>
    </source>
</evidence>
<feature type="domain" description="ABC transmembrane type-1" evidence="10">
    <location>
        <begin position="25"/>
        <end position="302"/>
    </location>
</feature>
<keyword evidence="3" id="KW-0547">Nucleotide-binding</keyword>
<dbReference type="SUPFAM" id="SSF52540">
    <property type="entry name" value="P-loop containing nucleoside triphosphate hydrolases"/>
    <property type="match status" value="1"/>
</dbReference>
<dbReference type="InterPro" id="IPR027417">
    <property type="entry name" value="P-loop_NTPase"/>
</dbReference>
<dbReference type="PANTHER" id="PTHR43394">
    <property type="entry name" value="ATP-DEPENDENT PERMEASE MDL1, MITOCHONDRIAL"/>
    <property type="match status" value="1"/>
</dbReference>
<dbReference type="Gene3D" id="1.20.1560.10">
    <property type="entry name" value="ABC transporter type 1, transmembrane domain"/>
    <property type="match status" value="1"/>
</dbReference>
<keyword evidence="6 8" id="KW-0472">Membrane</keyword>
<reference evidence="11 12" key="1">
    <citation type="submission" date="2020-11" db="EMBL/GenBank/DDBJ databases">
        <title>Description of Pontivivens ytuae sp. nov. isolated from deep sea sediment of Mariana Trench.</title>
        <authorList>
            <person name="Wang Z."/>
            <person name="Sun Q.-L."/>
            <person name="Xu X.-D."/>
            <person name="Tang Y.-Z."/>
            <person name="Zhang J."/>
        </authorList>
    </citation>
    <scope>NUCLEOTIDE SEQUENCE [LARGE SCALE GENOMIC DNA]</scope>
    <source>
        <strain evidence="11 12">MT2928</strain>
    </source>
</reference>
<dbReference type="GO" id="GO:0005524">
    <property type="term" value="F:ATP binding"/>
    <property type="evidence" value="ECO:0007669"/>
    <property type="project" value="UniProtKB-KW"/>
</dbReference>
<dbReference type="GO" id="GO:0030256">
    <property type="term" value="C:type I protein secretion system complex"/>
    <property type="evidence" value="ECO:0007669"/>
    <property type="project" value="InterPro"/>
</dbReference>
<dbReference type="PANTHER" id="PTHR43394:SF1">
    <property type="entry name" value="ATP-BINDING CASSETTE SUB-FAMILY B MEMBER 10, MITOCHONDRIAL"/>
    <property type="match status" value="1"/>
</dbReference>
<protein>
    <submittedName>
        <fullName evidence="11">Type I secretion system permease/ATPase</fullName>
    </submittedName>
</protein>
<evidence type="ECO:0000256" key="4">
    <source>
        <dbReference type="ARBA" id="ARBA00022840"/>
    </source>
</evidence>
<dbReference type="InterPro" id="IPR011527">
    <property type="entry name" value="ABC1_TM_dom"/>
</dbReference>
<keyword evidence="2 8" id="KW-0812">Transmembrane</keyword>
<feature type="transmembrane region" description="Helical" evidence="8">
    <location>
        <begin position="58"/>
        <end position="77"/>
    </location>
</feature>
<dbReference type="InterPro" id="IPR003439">
    <property type="entry name" value="ABC_transporter-like_ATP-bd"/>
</dbReference>
<feature type="domain" description="ABC transporter" evidence="9">
    <location>
        <begin position="333"/>
        <end position="569"/>
    </location>
</feature>
<keyword evidence="12" id="KW-1185">Reference proteome</keyword>
<organism evidence="11 12">
    <name type="scientific">Pontivivens ytuae</name>
    <dbReference type="NCBI Taxonomy" id="2789856"/>
    <lineage>
        <taxon>Bacteria</taxon>
        <taxon>Pseudomonadati</taxon>
        <taxon>Pseudomonadota</taxon>
        <taxon>Alphaproteobacteria</taxon>
        <taxon>Rhodobacterales</taxon>
        <taxon>Paracoccaceae</taxon>
        <taxon>Pontivivens</taxon>
    </lineage>
</organism>
<dbReference type="InterPro" id="IPR047957">
    <property type="entry name" value="ABC_AprD-like_6TM"/>
</dbReference>
<evidence type="ECO:0000259" key="10">
    <source>
        <dbReference type="PROSITE" id="PS50929"/>
    </source>
</evidence>
<dbReference type="CDD" id="cd18586">
    <property type="entry name" value="ABC_6TM_PrtD_like"/>
    <property type="match status" value="1"/>
</dbReference>
<dbReference type="GO" id="GO:0030253">
    <property type="term" value="P:protein secretion by the type I secretion system"/>
    <property type="evidence" value="ECO:0007669"/>
    <property type="project" value="InterPro"/>
</dbReference>
<dbReference type="InterPro" id="IPR003593">
    <property type="entry name" value="AAA+_ATPase"/>
</dbReference>
<dbReference type="Proteomes" id="UP000594800">
    <property type="component" value="Chromosome"/>
</dbReference>
<dbReference type="GO" id="GO:0015421">
    <property type="term" value="F:ABC-type oligopeptide transporter activity"/>
    <property type="evidence" value="ECO:0007669"/>
    <property type="project" value="TreeGrafter"/>
</dbReference>
<dbReference type="KEGG" id="poz:I0K15_06935"/>
<feature type="compositionally biased region" description="Low complexity" evidence="7">
    <location>
        <begin position="635"/>
        <end position="653"/>
    </location>
</feature>
<feature type="transmembrane region" description="Helical" evidence="8">
    <location>
        <begin position="158"/>
        <end position="176"/>
    </location>
</feature>
<feature type="compositionally biased region" description="Basic and acidic residues" evidence="7">
    <location>
        <begin position="654"/>
        <end position="665"/>
    </location>
</feature>
<evidence type="ECO:0000256" key="7">
    <source>
        <dbReference type="SAM" id="MobiDB-lite"/>
    </source>
</evidence>
<sequence>MAAAAPRGADELKGVLRQSRRLFQIVALFSVFANILVLTGPIFMLQVYDRVLSSRSEATLVALFGLVAVLYAIMGFLDYARGRILARVGARFQATLDKRVFDALMRRSVDPNFRNRPATSLRDLESIQRLLSSPALFAVYDLPWTPIFLLAIFIFHPLLGWLAVAGGAVLIVATVLNQMMSKKPQHESQIAAASADNFAENVRQEAEVVQSLGMRDAVIGRWRQQRDKALETQIGAADVSGSFSTFSKTWRFFLQSGMLAVAAYLVLQGQLTPGAMIAGSILLGRALAPVEQAIAQWSLVQRARQGWTNLGELLEKTPAEEEKTALPRPKALLDVQGVSVVPPGEKTPTLRGVSFRLVPGMALGVIGQSASGKSTLARVITGIWTPFQGKVRLDGAALDQYANDVLGQHIGYLPQDVSLFDASVAENISRLSPNPDPKQIVEAAKKAGAHEMILKLPDGYDTQIQAGGSRLSGGQRQRLGLARAMYGNPVLLVLDEPNANLDNEGSNALNAAIEQMKKDGGSVIIMAHRPAAIAQCELLLLMENGQVKDFGKRDEVLKKHLKNYDQVAGAVSQRPANRRIPQKPGEAPKLPGTATGGQPAEAPKADAQRKPVPAAAAHQPAPNQPPHGPRPAGPAAPADASAQPAPQKTPAAKPADRKRDAESDA</sequence>
<dbReference type="SUPFAM" id="SSF90123">
    <property type="entry name" value="ABC transporter transmembrane region"/>
    <property type="match status" value="1"/>
</dbReference>
<dbReference type="GO" id="GO:0016887">
    <property type="term" value="F:ATP hydrolysis activity"/>
    <property type="evidence" value="ECO:0007669"/>
    <property type="project" value="InterPro"/>
</dbReference>
<evidence type="ECO:0000256" key="2">
    <source>
        <dbReference type="ARBA" id="ARBA00022692"/>
    </source>
</evidence>
<evidence type="ECO:0000256" key="8">
    <source>
        <dbReference type="SAM" id="Phobius"/>
    </source>
</evidence>
<feature type="transmembrane region" description="Helical" evidence="8">
    <location>
        <begin position="250"/>
        <end position="267"/>
    </location>
</feature>
<gene>
    <name evidence="11" type="ORF">I0K15_06935</name>
</gene>
<dbReference type="SMART" id="SM00382">
    <property type="entry name" value="AAA"/>
    <property type="match status" value="1"/>
</dbReference>
<dbReference type="Pfam" id="PF00664">
    <property type="entry name" value="ABC_membrane"/>
    <property type="match status" value="1"/>
</dbReference>
<feature type="transmembrane region" description="Helical" evidence="8">
    <location>
        <begin position="130"/>
        <end position="152"/>
    </location>
</feature>
<dbReference type="PROSITE" id="PS50929">
    <property type="entry name" value="ABC_TM1F"/>
    <property type="match status" value="1"/>
</dbReference>
<dbReference type="GO" id="GO:0005886">
    <property type="term" value="C:plasma membrane"/>
    <property type="evidence" value="ECO:0007669"/>
    <property type="project" value="UniProtKB-SubCell"/>
</dbReference>
<keyword evidence="5 8" id="KW-1133">Transmembrane helix</keyword>
<evidence type="ECO:0000256" key="3">
    <source>
        <dbReference type="ARBA" id="ARBA00022741"/>
    </source>
</evidence>
<evidence type="ECO:0000256" key="1">
    <source>
        <dbReference type="ARBA" id="ARBA00004651"/>
    </source>
</evidence>
<dbReference type="Pfam" id="PF00005">
    <property type="entry name" value="ABC_tran"/>
    <property type="match status" value="1"/>
</dbReference>
<feature type="compositionally biased region" description="Low complexity" evidence="7">
    <location>
        <begin position="611"/>
        <end position="621"/>
    </location>
</feature>
<evidence type="ECO:0000256" key="6">
    <source>
        <dbReference type="ARBA" id="ARBA00023136"/>
    </source>
</evidence>
<dbReference type="InterPro" id="IPR039421">
    <property type="entry name" value="Type_1_exporter"/>
</dbReference>
<feature type="region of interest" description="Disordered" evidence="7">
    <location>
        <begin position="568"/>
        <end position="665"/>
    </location>
</feature>
<dbReference type="PROSITE" id="PS00211">
    <property type="entry name" value="ABC_TRANSPORTER_1"/>
    <property type="match status" value="1"/>
</dbReference>
<dbReference type="RefSeq" id="WP_196104662.1">
    <property type="nucleotide sequence ID" value="NZ_CP064942.1"/>
</dbReference>
<feature type="transmembrane region" description="Helical" evidence="8">
    <location>
        <begin position="22"/>
        <end position="46"/>
    </location>
</feature>
<dbReference type="InterPro" id="IPR036640">
    <property type="entry name" value="ABC1_TM_sf"/>
</dbReference>
<evidence type="ECO:0000313" key="11">
    <source>
        <dbReference type="EMBL" id="QPH55463.1"/>
    </source>
</evidence>
<proteinExistence type="predicted"/>
<dbReference type="NCBIfam" id="TIGR01842">
    <property type="entry name" value="type_I_sec_PrtD"/>
    <property type="match status" value="1"/>
</dbReference>
<keyword evidence="4" id="KW-0067">ATP-binding</keyword>
<evidence type="ECO:0000313" key="12">
    <source>
        <dbReference type="Proteomes" id="UP000594800"/>
    </source>
</evidence>
<comment type="subcellular location">
    <subcellularLocation>
        <location evidence="1">Cell membrane</location>
        <topology evidence="1">Multi-pass membrane protein</topology>
    </subcellularLocation>
</comment>
<dbReference type="InterPro" id="IPR010128">
    <property type="entry name" value="ATPase_T1SS_PrtD-like"/>
</dbReference>
<dbReference type="AlphaFoldDB" id="A0A7S9QDZ0"/>
<accession>A0A7S9QDZ0</accession>
<name>A0A7S9QDZ0_9RHOB</name>
<dbReference type="CDD" id="cd03246">
    <property type="entry name" value="ABCC_Protease_Secretion"/>
    <property type="match status" value="1"/>
</dbReference>
<dbReference type="EMBL" id="CP064942">
    <property type="protein sequence ID" value="QPH55463.1"/>
    <property type="molecule type" value="Genomic_DNA"/>
</dbReference>
<dbReference type="InterPro" id="IPR017871">
    <property type="entry name" value="ABC_transporter-like_CS"/>
</dbReference>
<feature type="compositionally biased region" description="Pro residues" evidence="7">
    <location>
        <begin position="622"/>
        <end position="634"/>
    </location>
</feature>
<dbReference type="PROSITE" id="PS50893">
    <property type="entry name" value="ABC_TRANSPORTER_2"/>
    <property type="match status" value="1"/>
</dbReference>